<evidence type="ECO:0000259" key="7">
    <source>
        <dbReference type="PROSITE" id="PS50111"/>
    </source>
</evidence>
<reference evidence="9 10" key="1">
    <citation type="submission" date="2019-03" db="EMBL/GenBank/DDBJ databases">
        <authorList>
            <person name="Kim M.K.M."/>
        </authorList>
    </citation>
    <scope>NUCLEOTIDE SEQUENCE [LARGE SCALE GENOMIC DNA]</scope>
    <source>
        <strain evidence="9 10">18JY21-1</strain>
    </source>
</reference>
<dbReference type="Gene3D" id="1.10.287.950">
    <property type="entry name" value="Methyl-accepting chemotaxis protein"/>
    <property type="match status" value="1"/>
</dbReference>
<keyword evidence="10" id="KW-1185">Reference proteome</keyword>
<evidence type="ECO:0000259" key="8">
    <source>
        <dbReference type="PROSITE" id="PS50885"/>
    </source>
</evidence>
<dbReference type="SMART" id="SM00283">
    <property type="entry name" value="MA"/>
    <property type="match status" value="1"/>
</dbReference>
<feature type="domain" description="Methyl-accepting transducer" evidence="7">
    <location>
        <begin position="284"/>
        <end position="520"/>
    </location>
</feature>
<proteinExistence type="inferred from homology"/>
<evidence type="ECO:0000256" key="1">
    <source>
        <dbReference type="ARBA" id="ARBA00004236"/>
    </source>
</evidence>
<dbReference type="SUPFAM" id="SSF58104">
    <property type="entry name" value="Methyl-accepting chemotaxis protein (MCP) signaling domain"/>
    <property type="match status" value="1"/>
</dbReference>
<evidence type="ECO:0000256" key="2">
    <source>
        <dbReference type="ARBA" id="ARBA00022475"/>
    </source>
</evidence>
<evidence type="ECO:0000313" key="10">
    <source>
        <dbReference type="Proteomes" id="UP000295418"/>
    </source>
</evidence>
<dbReference type="Pfam" id="PF00672">
    <property type="entry name" value="HAMP"/>
    <property type="match status" value="1"/>
</dbReference>
<protein>
    <submittedName>
        <fullName evidence="9">Methyl-accepting chemotaxis protein</fullName>
    </submittedName>
</protein>
<dbReference type="CDD" id="cd11386">
    <property type="entry name" value="MCP_signal"/>
    <property type="match status" value="1"/>
</dbReference>
<evidence type="ECO:0000256" key="6">
    <source>
        <dbReference type="PROSITE-ProRule" id="PRU00284"/>
    </source>
</evidence>
<dbReference type="PROSITE" id="PS50885">
    <property type="entry name" value="HAMP"/>
    <property type="match status" value="1"/>
</dbReference>
<dbReference type="Pfam" id="PF00015">
    <property type="entry name" value="MCPsignal"/>
    <property type="match status" value="1"/>
</dbReference>
<accession>A0A4R4E691</accession>
<dbReference type="EMBL" id="SKFG01000022">
    <property type="protein sequence ID" value="TCZ75196.1"/>
    <property type="molecule type" value="Genomic_DNA"/>
</dbReference>
<dbReference type="InterPro" id="IPR004089">
    <property type="entry name" value="MCPsignal_dom"/>
</dbReference>
<dbReference type="PRINTS" id="PR00260">
    <property type="entry name" value="CHEMTRNSDUCR"/>
</dbReference>
<evidence type="ECO:0000256" key="4">
    <source>
        <dbReference type="ARBA" id="ARBA00023224"/>
    </source>
</evidence>
<name>A0A4R4E691_9BACL</name>
<sequence>MKSNKKRFTMSINRKLHAGFIVSAVFILFMIVFSYSQIHKVQASYDNLLDLRGNVMVDIKDLEAVIAKQNSDIRGYILTQDKQMLSGIETSFSQLPNLLGKLNDSFTDHSQQERLGQMTGLNTELHDISEEIIQYVKERKLIEAEYLLTSKFQGVSQQFNVFMQELAENQLTIIYGEQVEIDQRIHSMVRTNIIYGILAIVISMTMGSLISNRISKRLTKLKSETKRIAAGDLTGETLNFRSRDELEELGESFNQMKDNLKELIAGIDGSSNLVAFSANELMAGSEQVSTSANQVAITIQDMSADAGNMSLASDESAKGMEGIANQFQQIVESIGIVAEMSSVAATQVEVGNSSIAKAIKQMNVIHESVAESYEVVSLLDQKSLAIESMIANITEITSQTELLSLNAAIEAARAGEQGRGFAVVANEIKKLAEHSNQASKQIINMVNEIRKYTERIMKEMEHEREEVQNGVTVINQANEAFNTIMQSVLHVTQQTQEVSASSEEVSAVTEEVVASVESISDLAKVSASHSINIASIAEEQLASMKEITDSVTNLTELASELQTNISKFKV</sequence>
<dbReference type="Pfam" id="PF05227">
    <property type="entry name" value="CHASE3"/>
    <property type="match status" value="1"/>
</dbReference>
<evidence type="ECO:0000313" key="9">
    <source>
        <dbReference type="EMBL" id="TCZ75196.1"/>
    </source>
</evidence>
<dbReference type="PANTHER" id="PTHR32089:SF112">
    <property type="entry name" value="LYSOZYME-LIKE PROTEIN-RELATED"/>
    <property type="match status" value="1"/>
</dbReference>
<organism evidence="9 10">
    <name type="scientific">Paenibacillus albiflavus</name>
    <dbReference type="NCBI Taxonomy" id="2545760"/>
    <lineage>
        <taxon>Bacteria</taxon>
        <taxon>Bacillati</taxon>
        <taxon>Bacillota</taxon>
        <taxon>Bacilli</taxon>
        <taxon>Bacillales</taxon>
        <taxon>Paenibacillaceae</taxon>
        <taxon>Paenibacillus</taxon>
    </lineage>
</organism>
<feature type="domain" description="HAMP" evidence="8">
    <location>
        <begin position="212"/>
        <end position="265"/>
    </location>
</feature>
<dbReference type="InterPro" id="IPR003660">
    <property type="entry name" value="HAMP_dom"/>
</dbReference>
<dbReference type="Proteomes" id="UP000295418">
    <property type="component" value="Unassembled WGS sequence"/>
</dbReference>
<dbReference type="GO" id="GO:0006935">
    <property type="term" value="P:chemotaxis"/>
    <property type="evidence" value="ECO:0007669"/>
    <property type="project" value="InterPro"/>
</dbReference>
<dbReference type="PANTHER" id="PTHR32089">
    <property type="entry name" value="METHYL-ACCEPTING CHEMOTAXIS PROTEIN MCPB"/>
    <property type="match status" value="1"/>
</dbReference>
<dbReference type="InterPro" id="IPR004090">
    <property type="entry name" value="Chemotax_Me-accpt_rcpt"/>
</dbReference>
<dbReference type="Gene3D" id="6.10.340.10">
    <property type="match status" value="1"/>
</dbReference>
<keyword evidence="4 6" id="KW-0807">Transducer</keyword>
<comment type="subcellular location">
    <subcellularLocation>
        <location evidence="1">Cell membrane</location>
    </subcellularLocation>
</comment>
<dbReference type="SMART" id="SM00304">
    <property type="entry name" value="HAMP"/>
    <property type="match status" value="1"/>
</dbReference>
<dbReference type="PROSITE" id="PS50111">
    <property type="entry name" value="CHEMOTAXIS_TRANSDUC_2"/>
    <property type="match status" value="1"/>
</dbReference>
<dbReference type="OrthoDB" id="107771at2"/>
<evidence type="ECO:0000256" key="3">
    <source>
        <dbReference type="ARBA" id="ARBA00023136"/>
    </source>
</evidence>
<evidence type="ECO:0000256" key="5">
    <source>
        <dbReference type="ARBA" id="ARBA00029447"/>
    </source>
</evidence>
<comment type="caution">
    <text evidence="9">The sequence shown here is derived from an EMBL/GenBank/DDBJ whole genome shotgun (WGS) entry which is preliminary data.</text>
</comment>
<dbReference type="RefSeq" id="WP_132419608.1">
    <property type="nucleotide sequence ID" value="NZ_SKFG01000022.1"/>
</dbReference>
<keyword evidence="2" id="KW-1003">Cell membrane</keyword>
<dbReference type="AlphaFoldDB" id="A0A4R4E691"/>
<gene>
    <name evidence="9" type="ORF">E0485_18815</name>
</gene>
<dbReference type="GO" id="GO:0005886">
    <property type="term" value="C:plasma membrane"/>
    <property type="evidence" value="ECO:0007669"/>
    <property type="project" value="UniProtKB-SubCell"/>
</dbReference>
<dbReference type="InterPro" id="IPR007891">
    <property type="entry name" value="CHASE3"/>
</dbReference>
<dbReference type="GO" id="GO:0004888">
    <property type="term" value="F:transmembrane signaling receptor activity"/>
    <property type="evidence" value="ECO:0007669"/>
    <property type="project" value="InterPro"/>
</dbReference>
<keyword evidence="3" id="KW-0472">Membrane</keyword>
<dbReference type="GO" id="GO:0007165">
    <property type="term" value="P:signal transduction"/>
    <property type="evidence" value="ECO:0007669"/>
    <property type="project" value="UniProtKB-KW"/>
</dbReference>
<dbReference type="CDD" id="cd06225">
    <property type="entry name" value="HAMP"/>
    <property type="match status" value="1"/>
</dbReference>
<comment type="similarity">
    <text evidence="5">Belongs to the methyl-accepting chemotaxis (MCP) protein family.</text>
</comment>